<dbReference type="EMBL" id="BNDY01000017">
    <property type="protein sequence ID" value="GHI40583.1"/>
    <property type="molecule type" value="Genomic_DNA"/>
</dbReference>
<sequence length="92" mass="9350">MAAVKRAQSEPGTGAAGLQALGVMVGDAKVVGVGEATHGSHEFSALKDRLLRYLVEQKGCTAFALEISGLRVCGSTTTSSTATATHGRSSTK</sequence>
<accession>A0ABQ3QTG9</accession>
<keyword evidence="2" id="KW-1185">Reference proteome</keyword>
<dbReference type="InterPro" id="IPR052036">
    <property type="entry name" value="Hydrolase/PRTase-associated"/>
</dbReference>
<dbReference type="PANTHER" id="PTHR31299">
    <property type="entry name" value="ESTERASE, PUTATIVE (AFU_ORTHOLOGUE AFUA_1G05850)-RELATED"/>
    <property type="match status" value="1"/>
</dbReference>
<protein>
    <recommendedName>
        <fullName evidence="3">Erythromycin esterase</fullName>
    </recommendedName>
</protein>
<evidence type="ECO:0000313" key="1">
    <source>
        <dbReference type="EMBL" id="GHI40583.1"/>
    </source>
</evidence>
<dbReference type="SUPFAM" id="SSF159501">
    <property type="entry name" value="EreA/ChaN-like"/>
    <property type="match status" value="1"/>
</dbReference>
<proteinExistence type="predicted"/>
<evidence type="ECO:0000313" key="2">
    <source>
        <dbReference type="Proteomes" id="UP001050808"/>
    </source>
</evidence>
<dbReference type="Proteomes" id="UP001050808">
    <property type="component" value="Unassembled WGS sequence"/>
</dbReference>
<comment type="caution">
    <text evidence="1">The sequence shown here is derived from an EMBL/GenBank/DDBJ whole genome shotgun (WGS) entry which is preliminary data.</text>
</comment>
<name>A0ABQ3QTG9_9ACTN</name>
<evidence type="ECO:0008006" key="3">
    <source>
        <dbReference type="Google" id="ProtNLM"/>
    </source>
</evidence>
<organism evidence="1 2">
    <name type="scientific">Streptomyces violascens</name>
    <dbReference type="NCBI Taxonomy" id="67381"/>
    <lineage>
        <taxon>Bacteria</taxon>
        <taxon>Bacillati</taxon>
        <taxon>Actinomycetota</taxon>
        <taxon>Actinomycetes</taxon>
        <taxon>Kitasatosporales</taxon>
        <taxon>Streptomycetaceae</taxon>
        <taxon>Streptomyces</taxon>
    </lineage>
</organism>
<dbReference type="PANTHER" id="PTHR31299:SF0">
    <property type="entry name" value="ESTERASE, PUTATIVE (AFU_ORTHOLOGUE AFUA_1G05850)-RELATED"/>
    <property type="match status" value="1"/>
</dbReference>
<dbReference type="Gene3D" id="3.40.1660.10">
    <property type="entry name" value="EreA-like (biosynthetic domain)"/>
    <property type="match status" value="1"/>
</dbReference>
<reference evidence="1" key="1">
    <citation type="submission" date="2024-05" db="EMBL/GenBank/DDBJ databases">
        <title>Whole genome shotgun sequence of Streptomyces violascens NBRC 12920.</title>
        <authorList>
            <person name="Komaki H."/>
            <person name="Tamura T."/>
        </authorList>
    </citation>
    <scope>NUCLEOTIDE SEQUENCE</scope>
    <source>
        <strain evidence="1">NBRC 12920</strain>
    </source>
</reference>
<dbReference type="RefSeq" id="WP_226599318.1">
    <property type="nucleotide sequence ID" value="NZ_BNDY01000017.1"/>
</dbReference>
<gene>
    <name evidence="1" type="ORF">Sviol_49910</name>
</gene>